<evidence type="ECO:0000256" key="5">
    <source>
        <dbReference type="ARBA" id="ARBA00022692"/>
    </source>
</evidence>
<evidence type="ECO:0000313" key="12">
    <source>
        <dbReference type="Proteomes" id="UP000244810"/>
    </source>
</evidence>
<evidence type="ECO:0000256" key="4">
    <source>
        <dbReference type="ARBA" id="ARBA00022519"/>
    </source>
</evidence>
<keyword evidence="4 9" id="KW-0997">Cell inner membrane</keyword>
<dbReference type="RefSeq" id="WP_107752332.1">
    <property type="nucleotide sequence ID" value="NZ_QBKF01000007.1"/>
</dbReference>
<keyword evidence="12" id="KW-1185">Reference proteome</keyword>
<dbReference type="OrthoDB" id="4250245at2"/>
<accession>A0A2T7UPV3</accession>
<keyword evidence="7 9" id="KW-0472">Membrane</keyword>
<feature type="transmembrane region" description="Helical" evidence="9">
    <location>
        <begin position="89"/>
        <end position="112"/>
    </location>
</feature>
<keyword evidence="3" id="KW-1003">Cell membrane</keyword>
<evidence type="ECO:0000313" key="11">
    <source>
        <dbReference type="EMBL" id="PVE46760.1"/>
    </source>
</evidence>
<comment type="subunit">
    <text evidence="9">The complex comprises the extracytoplasmic solute receptor protein and the two transmembrane proteins.</text>
</comment>
<gene>
    <name evidence="11" type="ORF">DDE23_13805</name>
</gene>
<name>A0A2T7UPV3_9RHOB</name>
<evidence type="ECO:0000259" key="10">
    <source>
        <dbReference type="Pfam" id="PF04290"/>
    </source>
</evidence>
<feature type="domain" description="Tripartite ATP-independent periplasmic transporters DctQ component" evidence="10">
    <location>
        <begin position="26"/>
        <end position="156"/>
    </location>
</feature>
<dbReference type="AlphaFoldDB" id="A0A2T7UPV3"/>
<dbReference type="Proteomes" id="UP000244810">
    <property type="component" value="Unassembled WGS sequence"/>
</dbReference>
<evidence type="ECO:0000256" key="7">
    <source>
        <dbReference type="ARBA" id="ARBA00023136"/>
    </source>
</evidence>
<comment type="function">
    <text evidence="9">Part of the tripartite ATP-independent periplasmic (TRAP) transport system.</text>
</comment>
<keyword evidence="6 9" id="KW-1133">Transmembrane helix</keyword>
<comment type="similarity">
    <text evidence="8 9">Belongs to the TRAP transporter small permease family.</text>
</comment>
<evidence type="ECO:0000256" key="2">
    <source>
        <dbReference type="ARBA" id="ARBA00022448"/>
    </source>
</evidence>
<evidence type="ECO:0000256" key="6">
    <source>
        <dbReference type="ARBA" id="ARBA00022989"/>
    </source>
</evidence>
<evidence type="ECO:0000256" key="1">
    <source>
        <dbReference type="ARBA" id="ARBA00004429"/>
    </source>
</evidence>
<dbReference type="PANTHER" id="PTHR35011:SF4">
    <property type="entry name" value="SLL1102 PROTEIN"/>
    <property type="match status" value="1"/>
</dbReference>
<evidence type="ECO:0000256" key="8">
    <source>
        <dbReference type="ARBA" id="ARBA00038436"/>
    </source>
</evidence>
<organism evidence="11 12">
    <name type="scientific">Pararhodobacter aggregans</name>
    <dbReference type="NCBI Taxonomy" id="404875"/>
    <lineage>
        <taxon>Bacteria</taxon>
        <taxon>Pseudomonadati</taxon>
        <taxon>Pseudomonadota</taxon>
        <taxon>Alphaproteobacteria</taxon>
        <taxon>Rhodobacterales</taxon>
        <taxon>Paracoccaceae</taxon>
        <taxon>Pararhodobacter</taxon>
    </lineage>
</organism>
<comment type="subcellular location">
    <subcellularLocation>
        <location evidence="1 9">Cell inner membrane</location>
        <topology evidence="1 9">Multi-pass membrane protein</topology>
    </subcellularLocation>
</comment>
<dbReference type="Pfam" id="PF04290">
    <property type="entry name" value="DctQ"/>
    <property type="match status" value="1"/>
</dbReference>
<comment type="caution">
    <text evidence="11">The sequence shown here is derived from an EMBL/GenBank/DDBJ whole genome shotgun (WGS) entry which is preliminary data.</text>
</comment>
<dbReference type="EMBL" id="QDDR01000007">
    <property type="protein sequence ID" value="PVE46760.1"/>
    <property type="molecule type" value="Genomic_DNA"/>
</dbReference>
<feature type="transmembrane region" description="Helical" evidence="9">
    <location>
        <begin position="52"/>
        <end position="69"/>
    </location>
</feature>
<dbReference type="GO" id="GO:0005886">
    <property type="term" value="C:plasma membrane"/>
    <property type="evidence" value="ECO:0007669"/>
    <property type="project" value="UniProtKB-SubCell"/>
</dbReference>
<sequence length="173" mass="19463">MSHALRLIDWLTRITGYVAAFGILLMIGVILYEVTSRYFFNAPTVWAYDISYMLNGTVIMLAGALAMKVDQHVVIDIVSQVFRERTKRIIEVTVFALLLLPALGFISLIAWSQFWTAYVHGTVETVSPWRPVLWPFRLMIAVGLSILWLQILSKTLASALRLIATPTTPAEGH</sequence>
<proteinExistence type="inferred from homology"/>
<protein>
    <recommendedName>
        <fullName evidence="9">TRAP transporter small permease protein</fullName>
    </recommendedName>
</protein>
<reference evidence="11 12" key="1">
    <citation type="journal article" date="2011" name="Syst. Appl. Microbiol.">
        <title>Defluviimonas denitrificans gen. nov., sp. nov., and Pararhodobacter aggregans gen. nov., sp. nov., non-phototrophic Rhodobacteraceae from the biofilter of a marine aquaculture.</title>
        <authorList>
            <person name="Foesel B.U."/>
            <person name="Drake H.L."/>
            <person name="Schramm A."/>
        </authorList>
    </citation>
    <scope>NUCLEOTIDE SEQUENCE [LARGE SCALE GENOMIC DNA]</scope>
    <source>
        <strain evidence="11 12">D1-19</strain>
    </source>
</reference>
<keyword evidence="2 9" id="KW-0813">Transport</keyword>
<dbReference type="InterPro" id="IPR055348">
    <property type="entry name" value="DctQ"/>
</dbReference>
<feature type="transmembrane region" description="Helical" evidence="9">
    <location>
        <begin position="132"/>
        <end position="152"/>
    </location>
</feature>
<dbReference type="InterPro" id="IPR007387">
    <property type="entry name" value="TRAP_DctQ"/>
</dbReference>
<feature type="transmembrane region" description="Helical" evidence="9">
    <location>
        <begin position="12"/>
        <end position="32"/>
    </location>
</feature>
<dbReference type="PANTHER" id="PTHR35011">
    <property type="entry name" value="2,3-DIKETO-L-GULONATE TRAP TRANSPORTER SMALL PERMEASE PROTEIN YIAM"/>
    <property type="match status" value="1"/>
</dbReference>
<dbReference type="GO" id="GO:0022857">
    <property type="term" value="F:transmembrane transporter activity"/>
    <property type="evidence" value="ECO:0007669"/>
    <property type="project" value="UniProtKB-UniRule"/>
</dbReference>
<evidence type="ECO:0000256" key="3">
    <source>
        <dbReference type="ARBA" id="ARBA00022475"/>
    </source>
</evidence>
<keyword evidence="5 9" id="KW-0812">Transmembrane</keyword>
<evidence type="ECO:0000256" key="9">
    <source>
        <dbReference type="RuleBase" id="RU369079"/>
    </source>
</evidence>